<feature type="transmembrane region" description="Helical" evidence="1">
    <location>
        <begin position="45"/>
        <end position="77"/>
    </location>
</feature>
<protein>
    <submittedName>
        <fullName evidence="2">Uncharacterized protein</fullName>
    </submittedName>
</protein>
<comment type="caution">
    <text evidence="2">The sequence shown here is derived from an EMBL/GenBank/DDBJ whole genome shotgun (WGS) entry which is preliminary data.</text>
</comment>
<feature type="transmembrane region" description="Helical" evidence="1">
    <location>
        <begin position="372"/>
        <end position="400"/>
    </location>
</feature>
<feature type="transmembrane region" description="Helical" evidence="1">
    <location>
        <begin position="83"/>
        <end position="112"/>
    </location>
</feature>
<reference evidence="3" key="1">
    <citation type="journal article" date="2019" name="Int. J. Syst. Evol. Microbiol.">
        <title>The Global Catalogue of Microorganisms (GCM) 10K type strain sequencing project: providing services to taxonomists for standard genome sequencing and annotation.</title>
        <authorList>
            <consortium name="The Broad Institute Genomics Platform"/>
            <consortium name="The Broad Institute Genome Sequencing Center for Infectious Disease"/>
            <person name="Wu L."/>
            <person name="Ma J."/>
        </authorList>
    </citation>
    <scope>NUCLEOTIDE SEQUENCE [LARGE SCALE GENOMIC DNA]</scope>
    <source>
        <strain evidence="3">JCM 16544</strain>
    </source>
</reference>
<accession>A0ABP7APN5</accession>
<evidence type="ECO:0000256" key="1">
    <source>
        <dbReference type="SAM" id="Phobius"/>
    </source>
</evidence>
<keyword evidence="1" id="KW-0472">Membrane</keyword>
<keyword evidence="1" id="KW-1133">Transmembrane helix</keyword>
<name>A0ABP7APN5_9MICO</name>
<dbReference type="EMBL" id="BAAAYU010000005">
    <property type="protein sequence ID" value="GAA3637605.1"/>
    <property type="molecule type" value="Genomic_DNA"/>
</dbReference>
<keyword evidence="1" id="KW-0812">Transmembrane</keyword>
<sequence>MSTAQRWAPTFDARALVQPVDRSAVAEHTRRMRAEGRLPSTPTNIVAIIVFVMVGGFILTTAIPVFFGVFGALAAVLSAEGGAFAGIVIVLVVMFGLLVFAGVVVAIVVAFLRLMSGSHAKWYRLDHFARANAMTYLPAIGAPPLPGMIFGLGGSRQASDVVRGDRPRFVEFANYRYTTGSGRNRTVHKWGYVAVKLDVPLPHIVLDAVGNNTLFGSNLPASFDKDQRLSLEGDFDRFFSLYCPAGYERDALYLFTPDIMARFIDNAAALDVEIVDDWLFLYAKRDFSTLDPAMWAWLFTVVAALLDKLAQWERWRDDRLAQAAAAPTTTDAASAAPPAWSATVPFDAPTDRLRPPPGVAAGGQRLRRRIPWVAIAVIGGFVAFWLFIQFGGFAFFAALLR</sequence>
<gene>
    <name evidence="2" type="ORF">GCM10022200_21200</name>
</gene>
<evidence type="ECO:0000313" key="2">
    <source>
        <dbReference type="EMBL" id="GAA3637605.1"/>
    </source>
</evidence>
<proteinExistence type="predicted"/>
<keyword evidence="3" id="KW-1185">Reference proteome</keyword>
<organism evidence="2 3">
    <name type="scientific">Microbacterium awajiense</name>
    <dbReference type="NCBI Taxonomy" id="415214"/>
    <lineage>
        <taxon>Bacteria</taxon>
        <taxon>Bacillati</taxon>
        <taxon>Actinomycetota</taxon>
        <taxon>Actinomycetes</taxon>
        <taxon>Micrococcales</taxon>
        <taxon>Microbacteriaceae</taxon>
        <taxon>Microbacterium</taxon>
    </lineage>
</organism>
<evidence type="ECO:0000313" key="3">
    <source>
        <dbReference type="Proteomes" id="UP001501697"/>
    </source>
</evidence>
<dbReference type="RefSeq" id="WP_344738335.1">
    <property type="nucleotide sequence ID" value="NZ_BAAAYU010000005.1"/>
</dbReference>
<dbReference type="Proteomes" id="UP001501697">
    <property type="component" value="Unassembled WGS sequence"/>
</dbReference>